<feature type="transmembrane region" description="Helical" evidence="2">
    <location>
        <begin position="59"/>
        <end position="77"/>
    </location>
</feature>
<keyword evidence="2" id="KW-1133">Transmembrane helix</keyword>
<evidence type="ECO:0000256" key="1">
    <source>
        <dbReference type="SAM" id="MobiDB-lite"/>
    </source>
</evidence>
<name>F0QVA5_VULM7</name>
<keyword evidence="2" id="KW-0472">Membrane</keyword>
<dbReference type="GeneID" id="10289458"/>
<keyword evidence="2" id="KW-0812">Transmembrane</keyword>
<feature type="region of interest" description="Disordered" evidence="1">
    <location>
        <begin position="99"/>
        <end position="120"/>
    </location>
</feature>
<feature type="transmembrane region" description="Helical" evidence="2">
    <location>
        <begin position="5"/>
        <end position="22"/>
    </location>
</feature>
<evidence type="ECO:0000313" key="4">
    <source>
        <dbReference type="Proteomes" id="UP000007485"/>
    </source>
</evidence>
<reference evidence="3 4" key="1">
    <citation type="journal article" date="2011" name="J. Bacteriol.">
        <title>Complete genome sequence of 'Vulcanisaeta moutnovskia' strain 768-28, a novel member of the hyperthermophilic crenarchaeal genus vulcanisaeta.</title>
        <authorList>
            <person name="Gumerov V.M."/>
            <person name="Mardanov A.V."/>
            <person name="Beletsky A.V."/>
            <person name="Prokofeva M.I."/>
            <person name="Bonch-Osmolovskaya E.A."/>
            <person name="Ravin N.V."/>
            <person name="Skryabin K.G."/>
        </authorList>
    </citation>
    <scope>NUCLEOTIDE SEQUENCE [LARGE SCALE GENOMIC DNA]</scope>
    <source>
        <strain evidence="3 4">768-28</strain>
    </source>
</reference>
<evidence type="ECO:0000256" key="2">
    <source>
        <dbReference type="SAM" id="Phobius"/>
    </source>
</evidence>
<accession>F0QVA5</accession>
<gene>
    <name evidence="3" type="ordered locus">VMUT_1806</name>
</gene>
<dbReference type="AlphaFoldDB" id="F0QVA5"/>
<dbReference type="Proteomes" id="UP000007485">
    <property type="component" value="Chromosome"/>
</dbReference>
<protein>
    <submittedName>
        <fullName evidence="3">Uncharacterized protein</fullName>
    </submittedName>
</protein>
<organism evidence="3 4">
    <name type="scientific">Vulcanisaeta moutnovskia (strain 768-28)</name>
    <dbReference type="NCBI Taxonomy" id="985053"/>
    <lineage>
        <taxon>Archaea</taxon>
        <taxon>Thermoproteota</taxon>
        <taxon>Thermoprotei</taxon>
        <taxon>Thermoproteales</taxon>
        <taxon>Thermoproteaceae</taxon>
        <taxon>Vulcanisaeta</taxon>
    </lineage>
</organism>
<dbReference type="KEGG" id="vmo:VMUT_1806"/>
<feature type="transmembrane region" description="Helical" evidence="2">
    <location>
        <begin position="28"/>
        <end position="47"/>
    </location>
</feature>
<dbReference type="RefSeq" id="WP_013605169.1">
    <property type="nucleotide sequence ID" value="NC_015151.1"/>
</dbReference>
<evidence type="ECO:0000313" key="3">
    <source>
        <dbReference type="EMBL" id="ADY02007.1"/>
    </source>
</evidence>
<dbReference type="eggNOG" id="arCOG13823">
    <property type="taxonomic scope" value="Archaea"/>
</dbReference>
<dbReference type="OrthoDB" id="29076at2157"/>
<proteinExistence type="predicted"/>
<sequence>MIMLIPVLIIAIMIGMLILGLLRPPLTVIIPLLGIYIILMLIPYIIPNLTINQYLSIKYIVIPIIGLVIGYGMSILINKYMSIDVRSLFKLNQGQKTVSKRPRKITNKQKSEKKPGIKPEDLDKIIPKSIDDLRLGITTNEALGSWIEYYDGWTDTIISVSRRFIDIKDSTEIISKEALFLSRIRQYENKALSLGLTLKEESAFKKQRQRRSRSKSNEDKLIVYVKPEDVTTDLMTTAQLMSGYVEEFNNIVEKLIRDKEISQYMINSQILVLYIDGIPRKFVTLHKES</sequence>
<feature type="compositionally biased region" description="Basic and acidic residues" evidence="1">
    <location>
        <begin position="109"/>
        <end position="120"/>
    </location>
</feature>
<dbReference type="HOGENOM" id="CLU_961792_0_0_2"/>
<dbReference type="STRING" id="985053.VMUT_1806"/>
<keyword evidence="4" id="KW-1185">Reference proteome</keyword>
<dbReference type="EMBL" id="CP002529">
    <property type="protein sequence ID" value="ADY02007.1"/>
    <property type="molecule type" value="Genomic_DNA"/>
</dbReference>